<dbReference type="GO" id="GO:0046872">
    <property type="term" value="F:metal ion binding"/>
    <property type="evidence" value="ECO:0007669"/>
    <property type="project" value="UniProtKB-KW"/>
</dbReference>
<gene>
    <name evidence="6" type="ORF">CcarbDRAFT_3126</name>
</gene>
<dbReference type="Pfam" id="PF01799">
    <property type="entry name" value="Fer2_2"/>
    <property type="match status" value="1"/>
</dbReference>
<proteinExistence type="predicted"/>
<evidence type="ECO:0000259" key="5">
    <source>
        <dbReference type="PROSITE" id="PS51085"/>
    </source>
</evidence>
<dbReference type="InterPro" id="IPR051452">
    <property type="entry name" value="Diverse_Oxidoreductases"/>
</dbReference>
<dbReference type="PROSITE" id="PS51085">
    <property type="entry name" value="2FE2S_FER_2"/>
    <property type="match status" value="1"/>
</dbReference>
<protein>
    <submittedName>
        <fullName evidence="6">(2Fe-2S)-binding domain protein</fullName>
    </submittedName>
</protein>
<dbReference type="GO" id="GO:0051537">
    <property type="term" value="F:2 iron, 2 sulfur cluster binding"/>
    <property type="evidence" value="ECO:0007669"/>
    <property type="project" value="UniProtKB-KW"/>
</dbReference>
<dbReference type="EMBL" id="ACVI01000054">
    <property type="protein sequence ID" value="EET86436.1"/>
    <property type="molecule type" value="Genomic_DNA"/>
</dbReference>
<evidence type="ECO:0000256" key="2">
    <source>
        <dbReference type="ARBA" id="ARBA00022723"/>
    </source>
</evidence>
<evidence type="ECO:0000256" key="4">
    <source>
        <dbReference type="ARBA" id="ARBA00023014"/>
    </source>
</evidence>
<evidence type="ECO:0000256" key="1">
    <source>
        <dbReference type="ARBA" id="ARBA00022714"/>
    </source>
</evidence>
<sequence>MQGSCKKSDNGGITVQIEIILNNKKVNFEIEKDEFLADTLRKNGILSIRKGCDTTCCGLCTVWIEGKPTLSCSTLSIRVNGKNITTIEGLKEEAEEFAKILVSEGAEQCGFCSPGFIMTVIAMKNELKNPTEEEIIHYLTGNLCRCTGYMGQLRAIKKYLGVA</sequence>
<comment type="caution">
    <text evidence="6">The sequence shown here is derived from an EMBL/GenBank/DDBJ whole genome shotgun (WGS) entry which is preliminary data.</text>
</comment>
<dbReference type="InterPro" id="IPR012675">
    <property type="entry name" value="Beta-grasp_dom_sf"/>
</dbReference>
<evidence type="ECO:0000256" key="3">
    <source>
        <dbReference type="ARBA" id="ARBA00023004"/>
    </source>
</evidence>
<dbReference type="PANTHER" id="PTHR44379">
    <property type="entry name" value="OXIDOREDUCTASE WITH IRON-SULFUR SUBUNIT"/>
    <property type="match status" value="1"/>
</dbReference>
<dbReference type="STRING" id="536227.Ccar_06615"/>
<keyword evidence="4" id="KW-0411">Iron-sulfur</keyword>
<dbReference type="AlphaFoldDB" id="C6PWF9"/>
<dbReference type="InterPro" id="IPR002888">
    <property type="entry name" value="2Fe-2S-bd"/>
</dbReference>
<reference evidence="6 7" key="1">
    <citation type="submission" date="2009-06" db="EMBL/GenBank/DDBJ databases">
        <title>The draft genome of Clostridium carboxidivorans P7.</title>
        <authorList>
            <consortium name="US DOE Joint Genome Institute (JGI-PGF)"/>
            <person name="Lucas S."/>
            <person name="Copeland A."/>
            <person name="Lapidus A."/>
            <person name="Glavina del Rio T."/>
            <person name="Tice H."/>
            <person name="Bruce D."/>
            <person name="Goodwin L."/>
            <person name="Pitluck S."/>
            <person name="Larimer F."/>
            <person name="Land M.L."/>
            <person name="Hauser L."/>
            <person name="Hemme C.L."/>
        </authorList>
    </citation>
    <scope>NUCLEOTIDE SEQUENCE [LARGE SCALE GENOMIC DNA]</scope>
    <source>
        <strain evidence="6 7">P7</strain>
    </source>
</reference>
<dbReference type="GO" id="GO:0016491">
    <property type="term" value="F:oxidoreductase activity"/>
    <property type="evidence" value="ECO:0007669"/>
    <property type="project" value="InterPro"/>
</dbReference>
<organism evidence="6 7">
    <name type="scientific">Clostridium carboxidivorans P7</name>
    <dbReference type="NCBI Taxonomy" id="536227"/>
    <lineage>
        <taxon>Bacteria</taxon>
        <taxon>Bacillati</taxon>
        <taxon>Bacillota</taxon>
        <taxon>Clostridia</taxon>
        <taxon>Eubacteriales</taxon>
        <taxon>Clostridiaceae</taxon>
        <taxon>Clostridium</taxon>
    </lineage>
</organism>
<evidence type="ECO:0000313" key="6">
    <source>
        <dbReference type="EMBL" id="EET86436.1"/>
    </source>
</evidence>
<keyword evidence="7" id="KW-1185">Reference proteome</keyword>
<dbReference type="InterPro" id="IPR036010">
    <property type="entry name" value="2Fe-2S_ferredoxin-like_sf"/>
</dbReference>
<dbReference type="InterPro" id="IPR036884">
    <property type="entry name" value="2Fe-2S-bd_dom_sf"/>
</dbReference>
<dbReference type="Gene3D" id="1.10.150.120">
    <property type="entry name" value="[2Fe-2S]-binding domain"/>
    <property type="match status" value="1"/>
</dbReference>
<name>C6PWF9_9CLOT</name>
<dbReference type="SUPFAM" id="SSF47741">
    <property type="entry name" value="CO dehydrogenase ISP C-domain like"/>
    <property type="match status" value="1"/>
</dbReference>
<accession>C6PWF9</accession>
<dbReference type="eggNOG" id="COG2080">
    <property type="taxonomic scope" value="Bacteria"/>
</dbReference>
<keyword evidence="1" id="KW-0001">2Fe-2S</keyword>
<dbReference type="SUPFAM" id="SSF54292">
    <property type="entry name" value="2Fe-2S ferredoxin-like"/>
    <property type="match status" value="1"/>
</dbReference>
<dbReference type="PANTHER" id="PTHR44379:SF8">
    <property type="entry name" value="XANTHINE DEHYDROGENASE IRON-SULFUR-BINDING SUBUNIT XDHC-RELATED"/>
    <property type="match status" value="1"/>
</dbReference>
<dbReference type="InterPro" id="IPR001041">
    <property type="entry name" value="2Fe-2S_ferredoxin-type"/>
</dbReference>
<keyword evidence="3" id="KW-0408">Iron</keyword>
<feature type="domain" description="2Fe-2S ferredoxin-type" evidence="5">
    <location>
        <begin position="15"/>
        <end position="90"/>
    </location>
</feature>
<keyword evidence="2" id="KW-0479">Metal-binding</keyword>
<dbReference type="Gene3D" id="3.10.20.30">
    <property type="match status" value="1"/>
</dbReference>
<dbReference type="Pfam" id="PF00111">
    <property type="entry name" value="Fer2"/>
    <property type="match status" value="1"/>
</dbReference>
<evidence type="ECO:0000313" key="7">
    <source>
        <dbReference type="Proteomes" id="UP000004198"/>
    </source>
</evidence>
<dbReference type="Proteomes" id="UP000004198">
    <property type="component" value="Unassembled WGS sequence"/>
</dbReference>